<proteinExistence type="predicted"/>
<reference evidence="3" key="1">
    <citation type="journal article" date="2023" name="Arch. Microbiol.">
        <title>Desulfoferula mesophilus gen. nov. sp. nov., a mesophilic sulfate-reducing bacterium isolated from a brackish lake sediment.</title>
        <authorList>
            <person name="Watanabe T."/>
            <person name="Yabe T."/>
            <person name="Tsuji J.M."/>
            <person name="Fukui M."/>
        </authorList>
    </citation>
    <scope>NUCLEOTIDE SEQUENCE [LARGE SCALE GENOMIC DNA]</scope>
    <source>
        <strain evidence="3">12FAK</strain>
    </source>
</reference>
<name>A0AAU9ENU4_9BACT</name>
<dbReference type="SUPFAM" id="SSF64182">
    <property type="entry name" value="DHH phosphoesterases"/>
    <property type="match status" value="1"/>
</dbReference>
<dbReference type="KEGG" id="dmp:FAK_26020"/>
<dbReference type="Gene3D" id="3.90.1640.10">
    <property type="entry name" value="inorganic pyrophosphatase (n-terminal core)"/>
    <property type="match status" value="1"/>
</dbReference>
<feature type="domain" description="DDH" evidence="1">
    <location>
        <begin position="35"/>
        <end position="171"/>
    </location>
</feature>
<protein>
    <submittedName>
        <fullName evidence="2">DHH family phosphoesterase</fullName>
    </submittedName>
</protein>
<accession>A0AAU9ENU4</accession>
<dbReference type="RefSeq" id="WP_338600055.1">
    <property type="nucleotide sequence ID" value="NZ_AP028679.1"/>
</dbReference>
<gene>
    <name evidence="2" type="ORF">FAK_26020</name>
</gene>
<keyword evidence="3" id="KW-1185">Reference proteome</keyword>
<organism evidence="2 3">
    <name type="scientific">Desulfoferula mesophila</name>
    <dbReference type="NCBI Taxonomy" id="3058419"/>
    <lineage>
        <taxon>Bacteria</taxon>
        <taxon>Pseudomonadati</taxon>
        <taxon>Thermodesulfobacteriota</taxon>
        <taxon>Desulfarculia</taxon>
        <taxon>Desulfarculales</taxon>
        <taxon>Desulfarculaceae</taxon>
        <taxon>Desulfoferula</taxon>
    </lineage>
</organism>
<evidence type="ECO:0000313" key="2">
    <source>
        <dbReference type="EMBL" id="BEQ15536.1"/>
    </source>
</evidence>
<dbReference type="InterPro" id="IPR051319">
    <property type="entry name" value="Oligoribo/pAp-PDE_c-di-AMP_PDE"/>
</dbReference>
<dbReference type="EMBL" id="AP028679">
    <property type="protein sequence ID" value="BEQ15536.1"/>
    <property type="molecule type" value="Genomic_DNA"/>
</dbReference>
<dbReference type="InterPro" id="IPR038763">
    <property type="entry name" value="DHH_sf"/>
</dbReference>
<dbReference type="PANTHER" id="PTHR47618">
    <property type="entry name" value="BIFUNCTIONAL OLIGORIBONUCLEASE AND PAP PHOSPHATASE NRNA"/>
    <property type="match status" value="1"/>
</dbReference>
<dbReference type="Proteomes" id="UP001366166">
    <property type="component" value="Chromosome"/>
</dbReference>
<dbReference type="Pfam" id="PF01368">
    <property type="entry name" value="DHH"/>
    <property type="match status" value="1"/>
</dbReference>
<evidence type="ECO:0000259" key="1">
    <source>
        <dbReference type="Pfam" id="PF01368"/>
    </source>
</evidence>
<sequence>MAKEKKKSAARPARPADLVKRLLARFGPEDRVLVLIAADPDALAAALALKRLLWRKVANVTIANVNQISRPDNLAMTRLLNIPLTPLDKVDVSAFSKKVMLDSQPHHNAAFEGIKVDVVIDHHPVGEVTATCGFCDIRPRYGAASSILTEYIRGAGIKPSSRLATALVYGIKTDTYSFGRSSQLEDVQAFQYLFPKANHSVLRKIEFSEMRLKDLALLHLALDRFVVRKHSMYVHLGEVSSPDNLVQIADFFLRVDSVDTCAVSGVHQDHLVVILRNAGYRINAGRLAEEAFGEYGPAGGHKAMARAELSLSAIKKACKDSSDESLSRFVMRRLAKAYGPHKKAAPKK</sequence>
<evidence type="ECO:0000313" key="3">
    <source>
        <dbReference type="Proteomes" id="UP001366166"/>
    </source>
</evidence>
<dbReference type="InterPro" id="IPR001667">
    <property type="entry name" value="DDH_dom"/>
</dbReference>
<dbReference type="AlphaFoldDB" id="A0AAU9ENU4"/>
<dbReference type="PANTHER" id="PTHR47618:SF1">
    <property type="entry name" value="BIFUNCTIONAL OLIGORIBONUCLEASE AND PAP PHOSPHATASE NRNA"/>
    <property type="match status" value="1"/>
</dbReference>